<organism evidence="1 2">
    <name type="scientific">Schaedlerella arabinosiphila</name>
    <dbReference type="NCBI Taxonomy" id="2044587"/>
    <lineage>
        <taxon>Bacteria</taxon>
        <taxon>Bacillati</taxon>
        <taxon>Bacillota</taxon>
        <taxon>Clostridia</taxon>
        <taxon>Lachnospirales</taxon>
        <taxon>Lachnospiraceae</taxon>
        <taxon>Schaedlerella</taxon>
    </lineage>
</organism>
<dbReference type="EMBL" id="RHJS01000002">
    <property type="protein sequence ID" value="RRK32060.1"/>
    <property type="molecule type" value="Genomic_DNA"/>
</dbReference>
<evidence type="ECO:0000313" key="1">
    <source>
        <dbReference type="EMBL" id="RRK32060.1"/>
    </source>
</evidence>
<dbReference type="Proteomes" id="UP000274920">
    <property type="component" value="Unassembled WGS sequence"/>
</dbReference>
<evidence type="ECO:0000313" key="2">
    <source>
        <dbReference type="Proteomes" id="UP000274920"/>
    </source>
</evidence>
<accession>A0A426DGU5</accession>
<protein>
    <submittedName>
        <fullName evidence="1">Uncharacterized protein</fullName>
    </submittedName>
</protein>
<reference evidence="1" key="1">
    <citation type="submission" date="2018-10" db="EMBL/GenBank/DDBJ databases">
        <title>Schaedlerella arabinophila gen. nov. sp. nov., isolated from the mouse intestinal tract and comparative analysis with the genome of the closely related altered Schaedler flora strain ASF502.</title>
        <authorList>
            <person name="Miyake S."/>
            <person name="Soh M."/>
            <person name="Seedorf H."/>
        </authorList>
    </citation>
    <scope>NUCLEOTIDE SEQUENCE [LARGE SCALE GENOMIC DNA]</scope>
    <source>
        <strain evidence="1">DSM 106076</strain>
    </source>
</reference>
<name>A0A426DGU5_9FIRM</name>
<sequence>MVKKMKLLVLMAGRYDIVKGAKIRFYLDADKNLYIASCERKDFGIVKFVKEGSKKDLQMLGAEFDGVVLHTDSDQYLMEVLVKAQKRAA</sequence>
<gene>
    <name evidence="1" type="ORF">EBB54_12275</name>
</gene>
<dbReference type="RefSeq" id="WP_125127606.1">
    <property type="nucleotide sequence ID" value="NZ_RHJS01000002.1"/>
</dbReference>
<proteinExistence type="predicted"/>
<dbReference type="AlphaFoldDB" id="A0A426DGU5"/>
<keyword evidence="2" id="KW-1185">Reference proteome</keyword>
<comment type="caution">
    <text evidence="1">The sequence shown here is derived from an EMBL/GenBank/DDBJ whole genome shotgun (WGS) entry which is preliminary data.</text>
</comment>